<dbReference type="AlphaFoldDB" id="A6JE28"/>
<proteinExistence type="predicted"/>
<organism evidence="1 2">
    <name type="scientific">Rattus norvegicus</name>
    <name type="common">Rat</name>
    <dbReference type="NCBI Taxonomy" id="10116"/>
    <lineage>
        <taxon>Eukaryota</taxon>
        <taxon>Metazoa</taxon>
        <taxon>Chordata</taxon>
        <taxon>Craniata</taxon>
        <taxon>Vertebrata</taxon>
        <taxon>Euteleostomi</taxon>
        <taxon>Mammalia</taxon>
        <taxon>Eutheria</taxon>
        <taxon>Euarchontoglires</taxon>
        <taxon>Glires</taxon>
        <taxon>Rodentia</taxon>
        <taxon>Myomorpha</taxon>
        <taxon>Muroidea</taxon>
        <taxon>Muridae</taxon>
        <taxon>Murinae</taxon>
        <taxon>Rattus</taxon>
    </lineage>
</organism>
<evidence type="ECO:0000313" key="2">
    <source>
        <dbReference type="Proteomes" id="UP000234681"/>
    </source>
</evidence>
<name>A6JE28_RAT</name>
<protein>
    <submittedName>
        <fullName evidence="1">RCG20945</fullName>
    </submittedName>
</protein>
<sequence>MPEGVVCSVLSGGQRASEGRGLLRITSEV</sequence>
<evidence type="ECO:0000313" key="1">
    <source>
        <dbReference type="EMBL" id="EDL81572.1"/>
    </source>
</evidence>
<reference evidence="2" key="1">
    <citation type="submission" date="2005-09" db="EMBL/GenBank/DDBJ databases">
        <authorList>
            <person name="Mural R.J."/>
            <person name="Li P.W."/>
            <person name="Adams M.D."/>
            <person name="Amanatides P.G."/>
            <person name="Baden-Tillson H."/>
            <person name="Barnstead M."/>
            <person name="Chin S.H."/>
            <person name="Dew I."/>
            <person name="Evans C.A."/>
            <person name="Ferriera S."/>
            <person name="Flanigan M."/>
            <person name="Fosler C."/>
            <person name="Glodek A."/>
            <person name="Gu Z."/>
            <person name="Holt R.A."/>
            <person name="Jennings D."/>
            <person name="Kraft C.L."/>
            <person name="Lu F."/>
            <person name="Nguyen T."/>
            <person name="Nusskern D.R."/>
            <person name="Pfannkoch C.M."/>
            <person name="Sitter C."/>
            <person name="Sutton G.G."/>
            <person name="Venter J.C."/>
            <person name="Wang Z."/>
            <person name="Woodage T."/>
            <person name="Zheng X.H."/>
            <person name="Zhong F."/>
        </authorList>
    </citation>
    <scope>NUCLEOTIDE SEQUENCE [LARGE SCALE GENOMIC DNA]</scope>
    <source>
        <strain>BN</strain>
        <strain evidence="2">Sprague-Dawley</strain>
    </source>
</reference>
<accession>A6JE28</accession>
<dbReference type="Proteomes" id="UP000234681">
    <property type="component" value="Chromosome 6"/>
</dbReference>
<dbReference type="EMBL" id="CH473982">
    <property type="protein sequence ID" value="EDL81572.1"/>
    <property type="molecule type" value="Genomic_DNA"/>
</dbReference>
<gene>
    <name evidence="1" type="ORF">rCG_20945</name>
</gene>